<evidence type="ECO:0000313" key="2">
    <source>
        <dbReference type="Proteomes" id="UP000015530"/>
    </source>
</evidence>
<comment type="caution">
    <text evidence="1">The sequence shown here is derived from an EMBL/GenBank/DDBJ whole genome shotgun (WGS) entry which is preliminary data.</text>
</comment>
<accession>T0JLC2</accession>
<reference evidence="2" key="1">
    <citation type="journal article" date="2013" name="Mol. Plant Microbe Interact.">
        <title>Global aspects of pacC regulation of pathogenicity genes in Colletotrichum gloeosporioides as revealed by transcriptome analysis.</title>
        <authorList>
            <person name="Alkan N."/>
            <person name="Meng X."/>
            <person name="Friedlander G."/>
            <person name="Reuveni E."/>
            <person name="Sukno S."/>
            <person name="Sherman A."/>
            <person name="Thon M."/>
            <person name="Fluhr R."/>
            <person name="Prusky D."/>
        </authorList>
    </citation>
    <scope>NUCLEOTIDE SEQUENCE [LARGE SCALE GENOMIC DNA]</scope>
    <source>
        <strain evidence="2">Cg-14</strain>
    </source>
</reference>
<evidence type="ECO:0000313" key="1">
    <source>
        <dbReference type="EMBL" id="EQB43947.1"/>
    </source>
</evidence>
<name>T0JLC2_COLGC</name>
<dbReference type="Proteomes" id="UP000015530">
    <property type="component" value="Unassembled WGS sequence"/>
</dbReference>
<proteinExistence type="predicted"/>
<protein>
    <submittedName>
        <fullName evidence="1">Uncharacterized protein</fullName>
    </submittedName>
</protein>
<sequence>MGTECKDIKSFHFSHIGG</sequence>
<dbReference type="AlphaFoldDB" id="T0JLC2"/>
<gene>
    <name evidence="1" type="ORF">CGLO_17350</name>
</gene>
<organism evidence="1 2">
    <name type="scientific">Colletotrichum gloeosporioides (strain Cg-14)</name>
    <name type="common">Anthracnose fungus</name>
    <name type="synonym">Glomerella cingulata</name>
    <dbReference type="NCBI Taxonomy" id="1237896"/>
    <lineage>
        <taxon>Eukaryota</taxon>
        <taxon>Fungi</taxon>
        <taxon>Dikarya</taxon>
        <taxon>Ascomycota</taxon>
        <taxon>Pezizomycotina</taxon>
        <taxon>Sordariomycetes</taxon>
        <taxon>Hypocreomycetidae</taxon>
        <taxon>Glomerellales</taxon>
        <taxon>Glomerellaceae</taxon>
        <taxon>Colletotrichum</taxon>
        <taxon>Colletotrichum gloeosporioides species complex</taxon>
    </lineage>
</organism>
<dbReference type="EMBL" id="AMYD01004136">
    <property type="protein sequence ID" value="EQB43947.1"/>
    <property type="molecule type" value="Genomic_DNA"/>
</dbReference>
<dbReference type="HOGENOM" id="CLU_3430962_0_0_1"/>